<keyword evidence="1" id="KW-0472">Membrane</keyword>
<gene>
    <name evidence="3" type="ORF">GGQ74_001057</name>
</gene>
<sequence>MPQKHSTPLIALWGASILVVCWLSLTPNMPQPVDIKHIDLVEHLLAYTWLALLPMRAFRTRQAAIVAAGSMVFLGAGIEIAQHFVPGRFTSWADMAANTAGVVLGVWIGERIKEREYFRTLRQALGVKDR</sequence>
<dbReference type="NCBIfam" id="NF037970">
    <property type="entry name" value="vanZ_1"/>
    <property type="match status" value="1"/>
</dbReference>
<proteinExistence type="predicted"/>
<reference evidence="3 4" key="1">
    <citation type="submission" date="2020-03" db="EMBL/GenBank/DDBJ databases">
        <title>Genomic Encyclopedia of Type Strains, Phase IV (KMG-IV): sequencing the most valuable type-strain genomes for metagenomic binning, comparative biology and taxonomic classification.</title>
        <authorList>
            <person name="Goeker M."/>
        </authorList>
    </citation>
    <scope>NUCLEOTIDE SEQUENCE [LARGE SCALE GENOMIC DNA]</scope>
    <source>
        <strain evidence="3 4">DSM 24233</strain>
    </source>
</reference>
<keyword evidence="4" id="KW-1185">Reference proteome</keyword>
<organism evidence="3 4">
    <name type="scientific">Desulfobaculum xiamenense</name>
    <dbReference type="NCBI Taxonomy" id="995050"/>
    <lineage>
        <taxon>Bacteria</taxon>
        <taxon>Pseudomonadati</taxon>
        <taxon>Thermodesulfobacteriota</taxon>
        <taxon>Desulfovibrionia</taxon>
        <taxon>Desulfovibrionales</taxon>
        <taxon>Desulfovibrionaceae</taxon>
        <taxon>Desulfobaculum</taxon>
    </lineage>
</organism>
<evidence type="ECO:0000259" key="2">
    <source>
        <dbReference type="Pfam" id="PF04892"/>
    </source>
</evidence>
<keyword evidence="1" id="KW-0812">Transmembrane</keyword>
<protein>
    <submittedName>
        <fullName evidence="3">VanZ family protein</fullName>
    </submittedName>
</protein>
<dbReference type="Pfam" id="PF04892">
    <property type="entry name" value="VanZ"/>
    <property type="match status" value="1"/>
</dbReference>
<dbReference type="RefSeq" id="WP_167940476.1">
    <property type="nucleotide sequence ID" value="NZ_JAATJA010000001.1"/>
</dbReference>
<evidence type="ECO:0000313" key="3">
    <source>
        <dbReference type="EMBL" id="NJB67417.1"/>
    </source>
</evidence>
<evidence type="ECO:0000313" key="4">
    <source>
        <dbReference type="Proteomes" id="UP000580856"/>
    </source>
</evidence>
<dbReference type="EMBL" id="JAATJA010000001">
    <property type="protein sequence ID" value="NJB67417.1"/>
    <property type="molecule type" value="Genomic_DNA"/>
</dbReference>
<dbReference type="InterPro" id="IPR006976">
    <property type="entry name" value="VanZ-like"/>
</dbReference>
<accession>A0A846QJX6</accession>
<dbReference type="AlphaFoldDB" id="A0A846QJX6"/>
<evidence type="ECO:0000256" key="1">
    <source>
        <dbReference type="SAM" id="Phobius"/>
    </source>
</evidence>
<keyword evidence="1" id="KW-1133">Transmembrane helix</keyword>
<comment type="caution">
    <text evidence="3">The sequence shown here is derived from an EMBL/GenBank/DDBJ whole genome shotgun (WGS) entry which is preliminary data.</text>
</comment>
<dbReference type="PANTHER" id="PTHR28008">
    <property type="entry name" value="DOMAIN PROTEIN, PUTATIVE (AFU_ORTHOLOGUE AFUA_3G10980)-RELATED"/>
    <property type="match status" value="1"/>
</dbReference>
<dbReference type="Proteomes" id="UP000580856">
    <property type="component" value="Unassembled WGS sequence"/>
</dbReference>
<name>A0A846QJX6_9BACT</name>
<feature type="transmembrane region" description="Helical" evidence="1">
    <location>
        <begin position="91"/>
        <end position="109"/>
    </location>
</feature>
<dbReference type="PANTHER" id="PTHR28008:SF1">
    <property type="entry name" value="DOMAIN PROTEIN, PUTATIVE (AFU_ORTHOLOGUE AFUA_3G10980)-RELATED"/>
    <property type="match status" value="1"/>
</dbReference>
<feature type="transmembrane region" description="Helical" evidence="1">
    <location>
        <begin position="7"/>
        <end position="25"/>
    </location>
</feature>
<feature type="domain" description="VanZ-like" evidence="2">
    <location>
        <begin position="40"/>
        <end position="108"/>
    </location>
</feature>
<feature type="transmembrane region" description="Helical" evidence="1">
    <location>
        <begin position="65"/>
        <end position="85"/>
    </location>
</feature>